<feature type="domain" description="CCHC-type" evidence="2">
    <location>
        <begin position="215"/>
        <end position="230"/>
    </location>
</feature>
<reference evidence="3 4" key="1">
    <citation type="journal article" date="2020" name="bioRxiv">
        <title>Sequence and annotation of 42 cannabis genomes reveals extensive copy number variation in cannabinoid synthesis and pathogen resistance genes.</title>
        <authorList>
            <person name="Mckernan K.J."/>
            <person name="Helbert Y."/>
            <person name="Kane L.T."/>
            <person name="Ebling H."/>
            <person name="Zhang L."/>
            <person name="Liu B."/>
            <person name="Eaton Z."/>
            <person name="Mclaughlin S."/>
            <person name="Kingan S."/>
            <person name="Baybayan P."/>
            <person name="Concepcion G."/>
            <person name="Jordan M."/>
            <person name="Riva A."/>
            <person name="Barbazuk W."/>
            <person name="Harkins T."/>
        </authorList>
    </citation>
    <scope>NUCLEOTIDE SEQUENCE [LARGE SCALE GENOMIC DNA]</scope>
    <source>
        <strain evidence="4">cv. Jamaican Lion 4</strain>
        <tissue evidence="3">Leaf</tissue>
    </source>
</reference>
<gene>
    <name evidence="3" type="ORF">G4B88_026096</name>
</gene>
<dbReference type="InterPro" id="IPR036691">
    <property type="entry name" value="Endo/exonu/phosph_ase_sf"/>
</dbReference>
<protein>
    <recommendedName>
        <fullName evidence="2">CCHC-type domain-containing protein</fullName>
    </recommendedName>
</protein>
<keyword evidence="1" id="KW-0863">Zinc-finger</keyword>
<dbReference type="GO" id="GO:0008270">
    <property type="term" value="F:zinc ion binding"/>
    <property type="evidence" value="ECO:0007669"/>
    <property type="project" value="UniProtKB-KW"/>
</dbReference>
<dbReference type="AlphaFoldDB" id="A0A7J6EDZ1"/>
<dbReference type="PANTHER" id="PTHR33710">
    <property type="entry name" value="BNAC02G09200D PROTEIN"/>
    <property type="match status" value="1"/>
</dbReference>
<dbReference type="PROSITE" id="PS50158">
    <property type="entry name" value="ZF_CCHC"/>
    <property type="match status" value="1"/>
</dbReference>
<keyword evidence="4" id="KW-1185">Reference proteome</keyword>
<keyword evidence="1" id="KW-0479">Metal-binding</keyword>
<dbReference type="PANTHER" id="PTHR33710:SF71">
    <property type="entry name" value="ENDONUCLEASE_EXONUCLEASE_PHOSPHATASE DOMAIN-CONTAINING PROTEIN"/>
    <property type="match status" value="1"/>
</dbReference>
<evidence type="ECO:0000256" key="1">
    <source>
        <dbReference type="PROSITE-ProRule" id="PRU00047"/>
    </source>
</evidence>
<proteinExistence type="predicted"/>
<evidence type="ECO:0000259" key="2">
    <source>
        <dbReference type="PROSITE" id="PS50158"/>
    </source>
</evidence>
<evidence type="ECO:0000313" key="4">
    <source>
        <dbReference type="Proteomes" id="UP000583929"/>
    </source>
</evidence>
<dbReference type="GO" id="GO:0003676">
    <property type="term" value="F:nucleic acid binding"/>
    <property type="evidence" value="ECO:0007669"/>
    <property type="project" value="InterPro"/>
</dbReference>
<sequence length="823" mass="92184">MVVGAPADAVEDIVTMTSRLGVEQAEEWEENSEAVNSFGGCSLIGKVISKRDISECLLLNIFSRMWKGIKDWEVKVYEKQEENSIVGFSFKSMSDTKTVLARQPWIFNGGLLLLEEWLSSGQWADFRLDKVSCWVKIKGIPLKMFTQRNVQKLGEMAGEVEDFKWSQDKRMFLNGYARMRIGFPLQKSVFVGRFIPSDGRQHWVQFKFERLPMLCFGCGVWGHEQKECDKGALTEKDEYGQVVPKYGPWLRDEDPLPNAFVAFKQSQMRINGGEKEMHDQRSNNLIASDGRQTDAHHGDESVAINGGMEGTPVAGGRAHVTVMESSGKISGIMGGALRVGHVEIGSCGESSGARKTLGQTNELKQLGSFNDETLGQMNVDNYGKVNGLDNSGSSSHSGRVRHLHDFLSEEEVEYKKRKNTGATIGEEEAKEKRNLNKGKQVVVELEVSGENEGFTLGRVAHGVKEGKMQVGQRRKISIKNKGRNRNQAIASMAAEEQSTRQGLARAVGEEVVGDATFVFAVAMGSHIPIEDSITNIENGFGDNFWAVDRIGLSGGSLIMWRDGIKLRIDSSSVGHIVAKVTGDGFLPWMLTCFYGHPAASQRKFSWELLQKIGGQINGSWLCVGNFNEIVSLTEKSGGRMRGAAAMEAFKKTLDRCQLTDFCSVKREFTWCNGHESSQVMERLDRGFCNWEWLQQFEGADIQLLDWWESDHRALVIDIPIAEEGQQGGRIKRSGRFHFEEAWCDDDECKAIVEDQWRDEDTSGSAASFRGKTIRVGRHLRLWNRKKRNESTSNIKRLCVVDLTHPSGEWDEGFLRANFNHEDA</sequence>
<accession>A0A7J6EDZ1</accession>
<comment type="caution">
    <text evidence="3">The sequence shown here is derived from an EMBL/GenBank/DDBJ whole genome shotgun (WGS) entry which is preliminary data.</text>
</comment>
<name>A0A7J6EDZ1_CANSA</name>
<dbReference type="SUPFAM" id="SSF56219">
    <property type="entry name" value="DNase I-like"/>
    <property type="match status" value="1"/>
</dbReference>
<dbReference type="InterPro" id="IPR001878">
    <property type="entry name" value="Znf_CCHC"/>
</dbReference>
<organism evidence="3 4">
    <name type="scientific">Cannabis sativa</name>
    <name type="common">Hemp</name>
    <name type="synonym">Marijuana</name>
    <dbReference type="NCBI Taxonomy" id="3483"/>
    <lineage>
        <taxon>Eukaryota</taxon>
        <taxon>Viridiplantae</taxon>
        <taxon>Streptophyta</taxon>
        <taxon>Embryophyta</taxon>
        <taxon>Tracheophyta</taxon>
        <taxon>Spermatophyta</taxon>
        <taxon>Magnoliopsida</taxon>
        <taxon>eudicotyledons</taxon>
        <taxon>Gunneridae</taxon>
        <taxon>Pentapetalae</taxon>
        <taxon>rosids</taxon>
        <taxon>fabids</taxon>
        <taxon>Rosales</taxon>
        <taxon>Cannabaceae</taxon>
        <taxon>Cannabis</taxon>
    </lineage>
</organism>
<dbReference type="EMBL" id="JAATIQ010000426">
    <property type="protein sequence ID" value="KAF4356536.1"/>
    <property type="molecule type" value="Genomic_DNA"/>
</dbReference>
<dbReference type="Gene3D" id="3.60.10.10">
    <property type="entry name" value="Endonuclease/exonuclease/phosphatase"/>
    <property type="match status" value="1"/>
</dbReference>
<dbReference type="Pfam" id="PF14392">
    <property type="entry name" value="zf-CCHC_4"/>
    <property type="match status" value="1"/>
</dbReference>
<keyword evidence="1" id="KW-0862">Zinc</keyword>
<dbReference type="Proteomes" id="UP000583929">
    <property type="component" value="Unassembled WGS sequence"/>
</dbReference>
<evidence type="ECO:0000313" key="3">
    <source>
        <dbReference type="EMBL" id="KAF4356536.1"/>
    </source>
</evidence>
<dbReference type="InterPro" id="IPR025836">
    <property type="entry name" value="Zn_knuckle_CX2CX4HX4C"/>
</dbReference>